<protein>
    <recommendedName>
        <fullName evidence="5">Tyr recombinase domain-containing protein</fullName>
    </recommendedName>
</protein>
<name>A0A3S1E8Q5_9BACL</name>
<dbReference type="InterPro" id="IPR013762">
    <property type="entry name" value="Integrase-like_cat_sf"/>
</dbReference>
<evidence type="ECO:0000313" key="7">
    <source>
        <dbReference type="Proteomes" id="UP000279446"/>
    </source>
</evidence>
<keyword evidence="7" id="KW-1185">Reference proteome</keyword>
<keyword evidence="3" id="KW-0238">DNA-binding</keyword>
<evidence type="ECO:0000256" key="4">
    <source>
        <dbReference type="ARBA" id="ARBA00023172"/>
    </source>
</evidence>
<keyword evidence="2" id="KW-0229">DNA integration</keyword>
<feature type="domain" description="Tyr recombinase" evidence="5">
    <location>
        <begin position="151"/>
        <end position="338"/>
    </location>
</feature>
<dbReference type="Gene3D" id="1.10.150.130">
    <property type="match status" value="1"/>
</dbReference>
<dbReference type="RefSeq" id="WP_127194807.1">
    <property type="nucleotide sequence ID" value="NZ_RZNY01000037.1"/>
</dbReference>
<organism evidence="6 7">
    <name type="scientific">Paenibacillus anaericanus</name>
    <dbReference type="NCBI Taxonomy" id="170367"/>
    <lineage>
        <taxon>Bacteria</taxon>
        <taxon>Bacillati</taxon>
        <taxon>Bacillota</taxon>
        <taxon>Bacilli</taxon>
        <taxon>Bacillales</taxon>
        <taxon>Paenibacillaceae</taxon>
        <taxon>Paenibacillus</taxon>
    </lineage>
</organism>
<dbReference type="SUPFAM" id="SSF56349">
    <property type="entry name" value="DNA breaking-rejoining enzymes"/>
    <property type="match status" value="1"/>
</dbReference>
<accession>A0A3S1E8Q5</accession>
<dbReference type="Gene3D" id="1.10.443.10">
    <property type="entry name" value="Intergrase catalytic core"/>
    <property type="match status" value="1"/>
</dbReference>
<comment type="caution">
    <text evidence="6">The sequence shown here is derived from an EMBL/GenBank/DDBJ whole genome shotgun (WGS) entry which is preliminary data.</text>
</comment>
<keyword evidence="4" id="KW-0233">DNA recombination</keyword>
<proteinExistence type="inferred from homology"/>
<dbReference type="Pfam" id="PF02899">
    <property type="entry name" value="Phage_int_SAM_1"/>
    <property type="match status" value="1"/>
</dbReference>
<dbReference type="Pfam" id="PF00589">
    <property type="entry name" value="Phage_integrase"/>
    <property type="match status" value="1"/>
</dbReference>
<dbReference type="PROSITE" id="PS51898">
    <property type="entry name" value="TYR_RECOMBINASE"/>
    <property type="match status" value="1"/>
</dbReference>
<dbReference type="OrthoDB" id="9766545at2"/>
<dbReference type="InterPro" id="IPR050090">
    <property type="entry name" value="Tyrosine_recombinase_XerCD"/>
</dbReference>
<dbReference type="EMBL" id="RZNY01000037">
    <property type="protein sequence ID" value="RUT40369.1"/>
    <property type="molecule type" value="Genomic_DNA"/>
</dbReference>
<dbReference type="AlphaFoldDB" id="A0A3S1E8Q5"/>
<dbReference type="CDD" id="cd00397">
    <property type="entry name" value="DNA_BRE_C"/>
    <property type="match status" value="1"/>
</dbReference>
<dbReference type="Proteomes" id="UP000279446">
    <property type="component" value="Unassembled WGS sequence"/>
</dbReference>
<dbReference type="GO" id="GO:0003677">
    <property type="term" value="F:DNA binding"/>
    <property type="evidence" value="ECO:0007669"/>
    <property type="project" value="UniProtKB-KW"/>
</dbReference>
<dbReference type="GO" id="GO:0006310">
    <property type="term" value="P:DNA recombination"/>
    <property type="evidence" value="ECO:0007669"/>
    <property type="project" value="UniProtKB-KW"/>
</dbReference>
<dbReference type="InterPro" id="IPR002104">
    <property type="entry name" value="Integrase_catalytic"/>
</dbReference>
<dbReference type="PANTHER" id="PTHR30349">
    <property type="entry name" value="PHAGE INTEGRASE-RELATED"/>
    <property type="match status" value="1"/>
</dbReference>
<evidence type="ECO:0000313" key="6">
    <source>
        <dbReference type="EMBL" id="RUT40369.1"/>
    </source>
</evidence>
<evidence type="ECO:0000256" key="3">
    <source>
        <dbReference type="ARBA" id="ARBA00023125"/>
    </source>
</evidence>
<dbReference type="InterPro" id="IPR004107">
    <property type="entry name" value="Integrase_SAM-like_N"/>
</dbReference>
<evidence type="ECO:0000259" key="5">
    <source>
        <dbReference type="PROSITE" id="PS51898"/>
    </source>
</evidence>
<evidence type="ECO:0000256" key="2">
    <source>
        <dbReference type="ARBA" id="ARBA00022908"/>
    </source>
</evidence>
<dbReference type="GO" id="GO:0015074">
    <property type="term" value="P:DNA integration"/>
    <property type="evidence" value="ECO:0007669"/>
    <property type="project" value="UniProtKB-KW"/>
</dbReference>
<dbReference type="PANTHER" id="PTHR30349:SF41">
    <property type="entry name" value="INTEGRASE_RECOMBINASE PROTEIN MJ0367-RELATED"/>
    <property type="match status" value="1"/>
</dbReference>
<gene>
    <name evidence="6" type="ORF">EJP82_25125</name>
</gene>
<evidence type="ECO:0000256" key="1">
    <source>
        <dbReference type="ARBA" id="ARBA00008857"/>
    </source>
</evidence>
<reference evidence="6 7" key="1">
    <citation type="submission" date="2018-12" db="EMBL/GenBank/DDBJ databases">
        <authorList>
            <person name="Sun L."/>
            <person name="Chen Z."/>
        </authorList>
    </citation>
    <scope>NUCLEOTIDE SEQUENCE [LARGE SCALE GENOMIC DNA]</scope>
    <source>
        <strain evidence="6 7">DSM 15890</strain>
    </source>
</reference>
<dbReference type="InterPro" id="IPR011010">
    <property type="entry name" value="DNA_brk_join_enz"/>
</dbReference>
<dbReference type="InterPro" id="IPR010998">
    <property type="entry name" value="Integrase_recombinase_N"/>
</dbReference>
<comment type="similarity">
    <text evidence="1">Belongs to the 'phage' integrase family.</text>
</comment>
<sequence>MDQFSFDIKPELDPEYVCEQFGIDPKDFFAFLQGKKKLESDKTILFVIEEFKDYIINDKKKSPNTKTYYLAFLNQLQRFFRDGFTERKLINLDIEIFYEFLETCTPKKGDTIASGTIDTYQAIIKSMLEFAYVRKYVNEDLRGRFKNIGDELKPRYIPDGLVTSLLTESKKTSWPFLNYTIIYFMLMTGCRISELIKLRVGDFNLNENVIFIRKSKNGRERYVPMYPELKEAVLDFFSRTGLHKWDILNKEALFSKRCYDGRTPLSKRNVQYMLDKIYTTLGMKGLYTVHGLRHTFAVNCIKQGMPVDILQQVLGHKSIETTRIYIQLLPKDLKDEVTRKYPFPFEKLLKDMIGIGRIQQ</sequence>